<evidence type="ECO:0000259" key="4">
    <source>
        <dbReference type="PROSITE" id="PS50043"/>
    </source>
</evidence>
<accession>A0A6J7D8I6</accession>
<gene>
    <name evidence="5" type="ORF">UFOPK3402_00430</name>
</gene>
<dbReference type="PANTHER" id="PTHR44688:SF16">
    <property type="entry name" value="DNA-BINDING TRANSCRIPTIONAL ACTIVATOR DEVR_DOSR"/>
    <property type="match status" value="1"/>
</dbReference>
<dbReference type="GO" id="GO:0006355">
    <property type="term" value="P:regulation of DNA-templated transcription"/>
    <property type="evidence" value="ECO:0007669"/>
    <property type="project" value="InterPro"/>
</dbReference>
<dbReference type="Pfam" id="PF25873">
    <property type="entry name" value="WHD_MalT"/>
    <property type="match status" value="1"/>
</dbReference>
<dbReference type="Gene3D" id="1.10.10.10">
    <property type="entry name" value="Winged helix-like DNA-binding domain superfamily/Winged helix DNA-binding domain"/>
    <property type="match status" value="1"/>
</dbReference>
<dbReference type="InterPro" id="IPR041617">
    <property type="entry name" value="TPR_MalT"/>
</dbReference>
<dbReference type="EMBL" id="CAFBLS010000035">
    <property type="protein sequence ID" value="CAB4865478.1"/>
    <property type="molecule type" value="Genomic_DNA"/>
</dbReference>
<protein>
    <submittedName>
        <fullName evidence="5">Unannotated protein</fullName>
    </submittedName>
</protein>
<dbReference type="SUPFAM" id="SSF46894">
    <property type="entry name" value="C-terminal effector domain of the bipartite response regulators"/>
    <property type="match status" value="1"/>
</dbReference>
<dbReference type="InterPro" id="IPR000792">
    <property type="entry name" value="Tscrpt_reg_LuxR_C"/>
</dbReference>
<dbReference type="CDD" id="cd06170">
    <property type="entry name" value="LuxR_C_like"/>
    <property type="match status" value="1"/>
</dbReference>
<proteinExistence type="predicted"/>
<dbReference type="SMART" id="SM00421">
    <property type="entry name" value="HTH_LUXR"/>
    <property type="match status" value="1"/>
</dbReference>
<dbReference type="InterPro" id="IPR036388">
    <property type="entry name" value="WH-like_DNA-bd_sf"/>
</dbReference>
<dbReference type="Pfam" id="PF17874">
    <property type="entry name" value="TPR_MalT"/>
    <property type="match status" value="1"/>
</dbReference>
<dbReference type="InterPro" id="IPR016032">
    <property type="entry name" value="Sig_transdc_resp-reg_C-effctor"/>
</dbReference>
<keyword evidence="1" id="KW-0805">Transcription regulation</keyword>
<evidence type="ECO:0000256" key="3">
    <source>
        <dbReference type="ARBA" id="ARBA00023163"/>
    </source>
</evidence>
<dbReference type="Gene3D" id="1.25.40.10">
    <property type="entry name" value="Tetratricopeptide repeat domain"/>
    <property type="match status" value="1"/>
</dbReference>
<reference evidence="5" key="1">
    <citation type="submission" date="2020-05" db="EMBL/GenBank/DDBJ databases">
        <authorList>
            <person name="Chiriac C."/>
            <person name="Salcher M."/>
            <person name="Ghai R."/>
            <person name="Kavagutti S V."/>
        </authorList>
    </citation>
    <scope>NUCLEOTIDE SEQUENCE</scope>
</reference>
<keyword evidence="2" id="KW-0238">DNA-binding</keyword>
<dbReference type="InterPro" id="IPR059106">
    <property type="entry name" value="WHD_MalT"/>
</dbReference>
<keyword evidence="3" id="KW-0804">Transcription</keyword>
<organism evidence="5">
    <name type="scientific">freshwater metagenome</name>
    <dbReference type="NCBI Taxonomy" id="449393"/>
    <lineage>
        <taxon>unclassified sequences</taxon>
        <taxon>metagenomes</taxon>
        <taxon>ecological metagenomes</taxon>
    </lineage>
</organism>
<dbReference type="SUPFAM" id="SSF52540">
    <property type="entry name" value="P-loop containing nucleoside triphosphate hydrolases"/>
    <property type="match status" value="2"/>
</dbReference>
<evidence type="ECO:0000313" key="5">
    <source>
        <dbReference type="EMBL" id="CAB4865478.1"/>
    </source>
</evidence>
<dbReference type="AlphaFoldDB" id="A0A6J7D8I6"/>
<feature type="domain" description="HTH luxR-type" evidence="4">
    <location>
        <begin position="833"/>
        <end position="898"/>
    </location>
</feature>
<evidence type="ECO:0000256" key="2">
    <source>
        <dbReference type="ARBA" id="ARBA00023125"/>
    </source>
</evidence>
<dbReference type="SUPFAM" id="SSF48452">
    <property type="entry name" value="TPR-like"/>
    <property type="match status" value="1"/>
</dbReference>
<name>A0A6J7D8I6_9ZZZZ</name>
<evidence type="ECO:0000256" key="1">
    <source>
        <dbReference type="ARBA" id="ARBA00023015"/>
    </source>
</evidence>
<dbReference type="GO" id="GO:0003677">
    <property type="term" value="F:DNA binding"/>
    <property type="evidence" value="ECO:0007669"/>
    <property type="project" value="UniProtKB-KW"/>
</dbReference>
<dbReference type="InterPro" id="IPR011990">
    <property type="entry name" value="TPR-like_helical_dom_sf"/>
</dbReference>
<dbReference type="InterPro" id="IPR027417">
    <property type="entry name" value="P-loop_NTPase"/>
</dbReference>
<dbReference type="PANTHER" id="PTHR44688">
    <property type="entry name" value="DNA-BINDING TRANSCRIPTIONAL ACTIVATOR DEVR_DOSR"/>
    <property type="match status" value="1"/>
</dbReference>
<dbReference type="PROSITE" id="PS50043">
    <property type="entry name" value="HTH_LUXR_2"/>
    <property type="match status" value="1"/>
</dbReference>
<sequence length="900" mass="97845">MAGPLIETKFRIPVRRRGHVMRSRLHERLTLGTESSVTLLSAPAGFGKTTLLADWLATTAADGRSVAWLSLDERDSDPAIFWPYVVAALRAAGDGPVASALARLHPAEPPFDTAIAVLLNELSGISHDIVLILDDYHVIDSEAVHEGMAFFLEHIPAHLHLVIAGRADPAVPLARLRGRGELTEIRAADLRFTPSEAADYLTGTVGLTLTASDVAKLADRTEGWIAALQLAALSMQGRVDTAGFIAGFAGDDRYIIDYLAQEVLLRQPSHVRQFLLQTSILDRLCAPLCEAVTGQDAGQATLAQIERANLFLVPLDDRRRWYRYHQLFAEVLRAHLLDEQPGSVPDLHRRASIWCDQNDEPSEAIRHALAARDFARAADLIELAVPAKRRARQEVVIRQWLTALPDEVLAVRPVICAAYAGALLATGDIDGVDARLRQAEEWLDVDATGSAQMVIVDREGFRLLPGSIEVYRAALAMARGDVPTAVAHAQRALDISPKDDHLGRAAAAGMLALAAWFGGELEGAHQAWSDCMTGLEHAGHESDAVGCAIALAGIRVEQGRLSDAMRTYRHALDRAPEPGGATRRGTADMHVGMSEILLERGDIDGATLELRQSSDLGEHAGLAQNRYRWRVAMARIRMSQGDPDGSIALLDEAERCYISDFYPNIRPISAMRARVWASQGAVGKASGWVHEQGLSAEDDLSYLREFEHITLARVLLAQHAAGNAGTALDDAARLLERLLRAAEDGARVSNSIEILVLLALARQSQNQKPAASAALHRALALAMPEGYVRVFSDEGSPMATLLRGLPKQADAVRSYVRLLLDASSPQLVSAATHQHLIDPLSARELDVLRLLSSDLDGPGISRALFISLNTMRSHTKSIYSKLEVTNRRSAVRRANELDLL</sequence>
<dbReference type="Pfam" id="PF00196">
    <property type="entry name" value="GerE"/>
    <property type="match status" value="1"/>
</dbReference>